<dbReference type="Gene3D" id="3.30.40.10">
    <property type="entry name" value="Zinc/RING finger domain, C3HC4 (zinc finger)"/>
    <property type="match status" value="1"/>
</dbReference>
<proteinExistence type="predicted"/>
<reference evidence="1" key="1">
    <citation type="submission" date="2023-10" db="EMBL/GenBank/DDBJ databases">
        <title>Genome assembly of Pristionchus species.</title>
        <authorList>
            <person name="Yoshida K."/>
            <person name="Sommer R.J."/>
        </authorList>
    </citation>
    <scope>NUCLEOTIDE SEQUENCE</scope>
    <source>
        <strain evidence="1">RS5133</strain>
    </source>
</reference>
<keyword evidence="2" id="KW-1185">Reference proteome</keyword>
<accession>A0AAV5VPC1</accession>
<comment type="caution">
    <text evidence="1">The sequence shown here is derived from an EMBL/GenBank/DDBJ whole genome shotgun (WGS) entry which is preliminary data.</text>
</comment>
<protein>
    <recommendedName>
        <fullName evidence="3">RING-type domain-containing protein</fullName>
    </recommendedName>
</protein>
<dbReference type="EMBL" id="BTSY01000004">
    <property type="protein sequence ID" value="GMT21395.1"/>
    <property type="molecule type" value="Genomic_DNA"/>
</dbReference>
<dbReference type="AlphaFoldDB" id="A0AAV5VPC1"/>
<dbReference type="InterPro" id="IPR013083">
    <property type="entry name" value="Znf_RING/FYVE/PHD"/>
</dbReference>
<evidence type="ECO:0000313" key="2">
    <source>
        <dbReference type="Proteomes" id="UP001432322"/>
    </source>
</evidence>
<dbReference type="Proteomes" id="UP001432322">
    <property type="component" value="Unassembled WGS sequence"/>
</dbReference>
<gene>
    <name evidence="1" type="ORF">PFISCL1PPCAC_12692</name>
</gene>
<name>A0AAV5VPC1_9BILA</name>
<dbReference type="SUPFAM" id="SSF57850">
    <property type="entry name" value="RING/U-box"/>
    <property type="match status" value="1"/>
</dbReference>
<evidence type="ECO:0008006" key="3">
    <source>
        <dbReference type="Google" id="ProtNLM"/>
    </source>
</evidence>
<sequence>ACPTCWLEHCRWLKRRQPLSLPWPPIDSSAMACFMEQSTKCFLCGKRDDCKQELSLFALLCGHYACRTCWLEHCRWALEREFSPIPCPNGDCNVKLTIGRASTLLNDAAIGIMREIEWRRRLALQGNLQCASCHLLLEPLFPMSPVRTANCACGRYTCVRCKQLEHAPIECDDAAIWSRIRAMDDDGIAIAEAGRCFSLSPSDYEECITPSRSIQGDEWKKNIRIMRQYDRVNGRTLEEAVVTVCRMIEMRTVQVLAKLKPMPTANIDRFSHRDIDKDWSELEELFYKSLLTLGSTWEKALYLTRTMDDMLRYYHS</sequence>
<feature type="non-terminal residue" evidence="1">
    <location>
        <position position="1"/>
    </location>
</feature>
<organism evidence="1 2">
    <name type="scientific">Pristionchus fissidentatus</name>
    <dbReference type="NCBI Taxonomy" id="1538716"/>
    <lineage>
        <taxon>Eukaryota</taxon>
        <taxon>Metazoa</taxon>
        <taxon>Ecdysozoa</taxon>
        <taxon>Nematoda</taxon>
        <taxon>Chromadorea</taxon>
        <taxon>Rhabditida</taxon>
        <taxon>Rhabditina</taxon>
        <taxon>Diplogasteromorpha</taxon>
        <taxon>Diplogasteroidea</taxon>
        <taxon>Neodiplogasteridae</taxon>
        <taxon>Pristionchus</taxon>
    </lineage>
</organism>
<evidence type="ECO:0000313" key="1">
    <source>
        <dbReference type="EMBL" id="GMT21395.1"/>
    </source>
</evidence>